<protein>
    <submittedName>
        <fullName evidence="1">ISNCY family transposase</fullName>
    </submittedName>
</protein>
<sequence length="445" mass="50084">MACPVVSPQQALRMPEQIALLRALARDFPDNRTGKNCTYRLEDALLGAFSVFYTQCPSFLTHQIAMSETRGMSNAQTLFGMRDIPSDNHIRNLLDPVAPQHLYPAFERTFHALNDTGQLDTFRTVDGQLLIALDGTSYHQSHAIHCPQCTVTAHKKGGTSYTHTVVTPVVVSTAHNHVIPLEPEFVTPQDGHAKQDCESAAAHRWITAYAERYRNLQVTLLGDDLYSRQPMCEEMLSAGFDFILVCKPASHAALYAELERRENTGTVSTFSRTRREGKKTFTDTYRFAESLPLRAGKEALMVNWCELKSTSAEGKTVYHNAFATTHTLHPGNVAEIVKAGRARWRIENGHNNTLKTKGYHLSHNFGHGQKYLSATLATLNLLAFLLHTVQELTDFTYRTLRDRLPTRKAFFEHVRVLTQYHGFESFAALLEFMLSGLNRGRRDSG</sequence>
<comment type="caution">
    <text evidence="1">The sequence shown here is derived from an EMBL/GenBank/DDBJ whole genome shotgun (WGS) entry which is preliminary data.</text>
</comment>
<dbReference type="EMBL" id="JABELD010000067">
    <property type="protein sequence ID" value="MBU2738988.1"/>
    <property type="molecule type" value="Genomic_DNA"/>
</dbReference>
<accession>A0ABS5ZQS9</accession>
<dbReference type="InterPro" id="IPR012337">
    <property type="entry name" value="RNaseH-like_sf"/>
</dbReference>
<keyword evidence="2" id="KW-1185">Reference proteome</keyword>
<reference evidence="1 2" key="1">
    <citation type="journal article" date="2021" name="ISME J.">
        <title>Genomic evolution of the class Acidithiobacillia: deep-branching Proteobacteria living in extreme acidic conditions.</title>
        <authorList>
            <person name="Moya-Beltran A."/>
            <person name="Beard S."/>
            <person name="Rojas-Villalobos C."/>
            <person name="Issotta F."/>
            <person name="Gallardo Y."/>
            <person name="Ulloa R."/>
            <person name="Giaveno A."/>
            <person name="Degli Esposti M."/>
            <person name="Johnson D.B."/>
            <person name="Quatrini R."/>
        </authorList>
    </citation>
    <scope>NUCLEOTIDE SEQUENCE [LARGE SCALE GENOMIC DNA]</scope>
    <source>
        <strain evidence="1 2">ATCC 19703</strain>
    </source>
</reference>
<dbReference type="RefSeq" id="WP_215863936.1">
    <property type="nucleotide sequence ID" value="NZ_JABELD010000067.1"/>
</dbReference>
<dbReference type="Proteomes" id="UP001197028">
    <property type="component" value="Unassembled WGS sequence"/>
</dbReference>
<organism evidence="1 2">
    <name type="scientific">Acidithiobacillus concretivorus</name>
    <dbReference type="NCBI Taxonomy" id="3063952"/>
    <lineage>
        <taxon>Bacteria</taxon>
        <taxon>Pseudomonadati</taxon>
        <taxon>Pseudomonadota</taxon>
        <taxon>Acidithiobacillia</taxon>
        <taxon>Acidithiobacillales</taxon>
        <taxon>Acidithiobacillaceae</taxon>
        <taxon>Acidithiobacillus</taxon>
    </lineage>
</organism>
<gene>
    <name evidence="1" type="ORF">HJG40_09370</name>
</gene>
<name>A0ABS5ZQS9_9PROT</name>
<proteinExistence type="predicted"/>
<evidence type="ECO:0000313" key="2">
    <source>
        <dbReference type="Proteomes" id="UP001197028"/>
    </source>
</evidence>
<evidence type="ECO:0000313" key="1">
    <source>
        <dbReference type="EMBL" id="MBU2738988.1"/>
    </source>
</evidence>
<dbReference type="SUPFAM" id="SSF53098">
    <property type="entry name" value="Ribonuclease H-like"/>
    <property type="match status" value="1"/>
</dbReference>